<dbReference type="AlphaFoldDB" id="A0A358I0C6"/>
<evidence type="ECO:0000313" key="4">
    <source>
        <dbReference type="Proteomes" id="UP000264179"/>
    </source>
</evidence>
<organism evidence="2 5">
    <name type="scientific">Thalassospira lucentensis</name>
    <dbReference type="NCBI Taxonomy" id="168935"/>
    <lineage>
        <taxon>Bacteria</taxon>
        <taxon>Pseudomonadati</taxon>
        <taxon>Pseudomonadota</taxon>
        <taxon>Alphaproteobacteria</taxon>
        <taxon>Rhodospirillales</taxon>
        <taxon>Thalassospiraceae</taxon>
        <taxon>Thalassospira</taxon>
    </lineage>
</organism>
<dbReference type="GO" id="GO:0004040">
    <property type="term" value="F:amidase activity"/>
    <property type="evidence" value="ECO:0007669"/>
    <property type="project" value="InterPro"/>
</dbReference>
<dbReference type="PANTHER" id="PTHR40572:SF1">
    <property type="entry name" value="PROTEIN BAX"/>
    <property type="match status" value="1"/>
</dbReference>
<evidence type="ECO:0000313" key="5">
    <source>
        <dbReference type="Proteomes" id="UP000264753"/>
    </source>
</evidence>
<dbReference type="Proteomes" id="UP000264179">
    <property type="component" value="Unassembled WGS sequence"/>
</dbReference>
<gene>
    <name evidence="2" type="ORF">DEF21_21735</name>
    <name evidence="3" type="ORF">DHR80_03460</name>
</gene>
<reference evidence="4 5" key="1">
    <citation type="journal article" date="2018" name="Nat. Biotechnol.">
        <title>A standardized bacterial taxonomy based on genome phylogeny substantially revises the tree of life.</title>
        <authorList>
            <person name="Parks D.H."/>
            <person name="Chuvochina M."/>
            <person name="Waite D.W."/>
            <person name="Rinke C."/>
            <person name="Skarshewski A."/>
            <person name="Chaumeil P.A."/>
            <person name="Hugenholtz P."/>
        </authorList>
    </citation>
    <scope>NUCLEOTIDE SEQUENCE [LARGE SCALE GENOMIC DNA]</scope>
    <source>
        <strain evidence="2">UBA8707</strain>
        <strain evidence="3">UBA9881</strain>
    </source>
</reference>
<evidence type="ECO:0000313" key="2">
    <source>
        <dbReference type="EMBL" id="HBV00505.1"/>
    </source>
</evidence>
<proteinExistence type="predicted"/>
<dbReference type="PANTHER" id="PTHR40572">
    <property type="entry name" value="PROTEIN BAX"/>
    <property type="match status" value="1"/>
</dbReference>
<evidence type="ECO:0000313" key="3">
    <source>
        <dbReference type="EMBL" id="HCW66270.1"/>
    </source>
</evidence>
<dbReference type="Pfam" id="PF01832">
    <property type="entry name" value="Glucosaminidase"/>
    <property type="match status" value="1"/>
</dbReference>
<feature type="domain" description="Mannosyl-glycoprotein endo-beta-N-acetylglucosamidase-like" evidence="1">
    <location>
        <begin position="211"/>
        <end position="343"/>
    </location>
</feature>
<dbReference type="Gene3D" id="1.10.530.10">
    <property type="match status" value="1"/>
</dbReference>
<dbReference type="EMBL" id="DOOG01000171">
    <property type="protein sequence ID" value="HBV00505.1"/>
    <property type="molecule type" value="Genomic_DNA"/>
</dbReference>
<dbReference type="EMBL" id="DPOP01000033">
    <property type="protein sequence ID" value="HCW66270.1"/>
    <property type="molecule type" value="Genomic_DNA"/>
</dbReference>
<dbReference type="InterPro" id="IPR002901">
    <property type="entry name" value="MGlyc_endo_b_GlcNAc-like_dom"/>
</dbReference>
<comment type="caution">
    <text evidence="2">The sequence shown here is derived from an EMBL/GenBank/DDBJ whole genome shotgun (WGS) entry which is preliminary data.</text>
</comment>
<evidence type="ECO:0000259" key="1">
    <source>
        <dbReference type="Pfam" id="PF01832"/>
    </source>
</evidence>
<sequence>MWVTLLLFAWPISYAEYDKYPPPLGINRPDRWPSGMFVSNTFGRHIESRRRGMLKYHTVMRKCGSAAILATCIAAGGAKLAHADITLPVPAPTDIIRVELHGYEQLDSFYNDLGYTPESWDAGERTIPRLFLQTIPEAWRDDIADQLTVAAKKRVFFRTLGPLTLLANEEIAFQKKVLKDAISNNDSAVIGELASQYRITYDPDDPATIAELENRIGPVPASLAMAQMAIESGWGTSRFAAHGNALFGQWTYDGEGITPEEQRSHLGDYKIAAFKTPFGSVRAYMMNLNTGSAYKEFRTLRAKMIAESKPLSGMALAETLTRYSERGEVYVKEVQAVIRQNKLIQVDEAVLEDSPYYNLIPAGQ</sequence>
<dbReference type="Proteomes" id="UP000264753">
    <property type="component" value="Unassembled WGS sequence"/>
</dbReference>
<protein>
    <submittedName>
        <fullName evidence="2">Glucosaminidase</fullName>
    </submittedName>
</protein>
<dbReference type="InterPro" id="IPR053195">
    <property type="entry name" value="Bax-like"/>
</dbReference>
<name>A0A358I0C6_9PROT</name>
<accession>A0A358I0C6</accession>